<dbReference type="SMART" id="SM00526">
    <property type="entry name" value="H15"/>
    <property type="match status" value="1"/>
</dbReference>
<organism evidence="9">
    <name type="scientific">Oikopleura dioica</name>
    <name type="common">Tunicate</name>
    <dbReference type="NCBI Taxonomy" id="34765"/>
    <lineage>
        <taxon>Eukaryota</taxon>
        <taxon>Metazoa</taxon>
        <taxon>Chordata</taxon>
        <taxon>Tunicata</taxon>
        <taxon>Appendicularia</taxon>
        <taxon>Copelata</taxon>
        <taxon>Oikopleuridae</taxon>
        <taxon>Oikopleura</taxon>
    </lineage>
</organism>
<feature type="compositionally biased region" description="Low complexity" evidence="7">
    <location>
        <begin position="124"/>
        <end position="143"/>
    </location>
</feature>
<keyword evidence="3 6" id="KW-0158">Chromosome</keyword>
<dbReference type="InterPro" id="IPR005818">
    <property type="entry name" value="Histone_H1/H5_H15"/>
</dbReference>
<feature type="domain" description="H15" evidence="8">
    <location>
        <begin position="13"/>
        <end position="85"/>
    </location>
</feature>
<evidence type="ECO:0000256" key="7">
    <source>
        <dbReference type="SAM" id="MobiDB-lite"/>
    </source>
</evidence>
<dbReference type="AlphaFoldDB" id="Q675N9"/>
<dbReference type="Gene3D" id="1.10.10.10">
    <property type="entry name" value="Winged helix-like DNA-binding domain superfamily/Winged helix DNA-binding domain"/>
    <property type="match status" value="1"/>
</dbReference>
<dbReference type="InterPro" id="IPR036390">
    <property type="entry name" value="WH_DNA-bd_sf"/>
</dbReference>
<dbReference type="PROSITE" id="PS51504">
    <property type="entry name" value="H15"/>
    <property type="match status" value="1"/>
</dbReference>
<evidence type="ECO:0000256" key="3">
    <source>
        <dbReference type="ARBA" id="ARBA00022454"/>
    </source>
</evidence>
<dbReference type="PANTHER" id="PTHR11467">
    <property type="entry name" value="HISTONE H1"/>
    <property type="match status" value="1"/>
</dbReference>
<name>Q675N9_OIKDI</name>
<dbReference type="GO" id="GO:0045910">
    <property type="term" value="P:negative regulation of DNA recombination"/>
    <property type="evidence" value="ECO:0007669"/>
    <property type="project" value="TreeGrafter"/>
</dbReference>
<comment type="subcellular location">
    <subcellularLocation>
        <location evidence="2">Chromosome</location>
    </subcellularLocation>
    <subcellularLocation>
        <location evidence="1 6">Nucleus</location>
    </subcellularLocation>
</comment>
<evidence type="ECO:0000256" key="2">
    <source>
        <dbReference type="ARBA" id="ARBA00004286"/>
    </source>
</evidence>
<keyword evidence="4 6" id="KW-0238">DNA-binding</keyword>
<dbReference type="GO" id="GO:0030261">
    <property type="term" value="P:chromosome condensation"/>
    <property type="evidence" value="ECO:0007669"/>
    <property type="project" value="TreeGrafter"/>
</dbReference>
<feature type="region of interest" description="Disordered" evidence="7">
    <location>
        <begin position="92"/>
        <end position="143"/>
    </location>
</feature>
<dbReference type="GO" id="GO:0003690">
    <property type="term" value="F:double-stranded DNA binding"/>
    <property type="evidence" value="ECO:0007669"/>
    <property type="project" value="TreeGrafter"/>
</dbReference>
<protein>
    <submittedName>
        <fullName evidence="9">Histone H1</fullName>
    </submittedName>
</protein>
<dbReference type="PANTHER" id="PTHR11467:SF36">
    <property type="entry name" value="HISTONE 24-RELATED"/>
    <property type="match status" value="1"/>
</dbReference>
<dbReference type="FunFam" id="1.10.10.10:FF:000140">
    <property type="entry name" value="Histone H1.0"/>
    <property type="match status" value="1"/>
</dbReference>
<dbReference type="GO" id="GO:0031492">
    <property type="term" value="F:nucleosomal DNA binding"/>
    <property type="evidence" value="ECO:0007669"/>
    <property type="project" value="TreeGrafter"/>
</dbReference>
<evidence type="ECO:0000256" key="4">
    <source>
        <dbReference type="ARBA" id="ARBA00023125"/>
    </source>
</evidence>
<evidence type="ECO:0000256" key="1">
    <source>
        <dbReference type="ARBA" id="ARBA00004123"/>
    </source>
</evidence>
<dbReference type="GO" id="GO:0000786">
    <property type="term" value="C:nucleosome"/>
    <property type="evidence" value="ECO:0007669"/>
    <property type="project" value="InterPro"/>
</dbReference>
<feature type="compositionally biased region" description="Basic residues" evidence="7">
    <location>
        <begin position="92"/>
        <end position="118"/>
    </location>
</feature>
<accession>Q675N9</accession>
<reference evidence="9" key="2">
    <citation type="journal article" date="2005" name="Curr. Biol.">
        <title>Remodelling of the homeobox gene complement in the tunicate Oikopleura dioica.</title>
        <authorList>
            <person name="Edvardsen R.B."/>
            <person name="Seo H.C."/>
            <person name="Jensen M.F."/>
            <person name="Mialon A."/>
            <person name="Mikhaleva J."/>
            <person name="Bjordal M."/>
            <person name="Cartry J."/>
            <person name="Reinhardt R."/>
            <person name="Weissenbach J."/>
            <person name="Wincker P."/>
            <person name="Chourrout D."/>
        </authorList>
    </citation>
    <scope>NUCLEOTIDE SEQUENCE</scope>
</reference>
<dbReference type="GO" id="GO:0006334">
    <property type="term" value="P:nucleosome assembly"/>
    <property type="evidence" value="ECO:0007669"/>
    <property type="project" value="InterPro"/>
</dbReference>
<dbReference type="GO" id="GO:0005634">
    <property type="term" value="C:nucleus"/>
    <property type="evidence" value="ECO:0007669"/>
    <property type="project" value="UniProtKB-SubCell"/>
</dbReference>
<dbReference type="CDD" id="cd00073">
    <property type="entry name" value="H15"/>
    <property type="match status" value="1"/>
</dbReference>
<dbReference type="EMBL" id="AY449462">
    <property type="protein sequence ID" value="AAT39140.1"/>
    <property type="molecule type" value="Genomic_DNA"/>
</dbReference>
<dbReference type="Pfam" id="PF00538">
    <property type="entry name" value="Linker_histone"/>
    <property type="match status" value="1"/>
</dbReference>
<dbReference type="InterPro" id="IPR005819">
    <property type="entry name" value="H1/H5"/>
</dbReference>
<keyword evidence="5 6" id="KW-0539">Nucleus</keyword>
<evidence type="ECO:0000256" key="5">
    <source>
        <dbReference type="ARBA" id="ARBA00023242"/>
    </source>
</evidence>
<evidence type="ECO:0000259" key="8">
    <source>
        <dbReference type="PROSITE" id="PS51504"/>
    </source>
</evidence>
<sequence length="289" mass="31112">MAPTTATKAKAPARPSFAVMVKKAIANLKERNGSSRQAIEKYIVANFGVEKTGHHLRLALKKGVEAGSLIQAKGVGANGSFKLKKVVEPKKPAKKVLKKKAPAKKATATKKKVTKKVPKVSAGKKATATKKAPAKKTAAAKPAAKKAAAPKAAAKAKTVVKAKPMTSGRLCLPEIRTEGRGKDRQTVETDGIKETDTDRGVRAAGLLLLIVDQAEEEDPDHLRGEGHLEAAREDGVEVAHLHEIVIRPREIETETLVEKDHLRERIAEFRKNGSQSQLPIIQKILTCAR</sequence>
<dbReference type="InterPro" id="IPR036388">
    <property type="entry name" value="WH-like_DNA-bd_sf"/>
</dbReference>
<evidence type="ECO:0000256" key="6">
    <source>
        <dbReference type="RuleBase" id="RU003894"/>
    </source>
</evidence>
<dbReference type="SUPFAM" id="SSF46785">
    <property type="entry name" value="Winged helix' DNA-binding domain"/>
    <property type="match status" value="1"/>
</dbReference>
<dbReference type="PRINTS" id="PR00624">
    <property type="entry name" value="HISTONEH5"/>
</dbReference>
<comment type="similarity">
    <text evidence="6">Belongs to the histone H1/H5 family.</text>
</comment>
<evidence type="ECO:0000313" key="9">
    <source>
        <dbReference type="EMBL" id="AAT39140.1"/>
    </source>
</evidence>
<dbReference type="GO" id="GO:0030527">
    <property type="term" value="F:structural constituent of chromatin"/>
    <property type="evidence" value="ECO:0007669"/>
    <property type="project" value="InterPro"/>
</dbReference>
<reference evidence="9" key="1">
    <citation type="journal article" date="2004" name="Nature">
        <title>Hox cluster disintegration with persistent anteroposterior order of expression in Oikopleura dioica.</title>
        <authorList>
            <person name="Seo H.C."/>
            <person name="Edvardsen R.B."/>
            <person name="Maeland A.D."/>
            <person name="Bjordal M."/>
            <person name="Jensen M.F."/>
            <person name="Hansen A."/>
            <person name="Flaat M."/>
            <person name="Weissenbach J."/>
            <person name="Lehrach H."/>
            <person name="Wincker P."/>
            <person name="Reinhardt R."/>
            <person name="Chourrout D."/>
        </authorList>
    </citation>
    <scope>NUCLEOTIDE SEQUENCE</scope>
</reference>
<gene>
    <name evidence="9" type="ORF">006-37</name>
</gene>
<proteinExistence type="inferred from homology"/>